<dbReference type="PANTHER" id="PTHR23152:SF4">
    <property type="entry name" value="2-OXOADIPATE DEHYDROGENASE COMPLEX COMPONENT E1"/>
    <property type="match status" value="1"/>
</dbReference>
<dbReference type="InterPro" id="IPR023784">
    <property type="entry name" value="2oxoglutarate_DH_E1_bac"/>
</dbReference>
<dbReference type="Proteomes" id="UP000240400">
    <property type="component" value="Unassembled WGS sequence"/>
</dbReference>
<dbReference type="EMBL" id="UHDS01000001">
    <property type="protein sequence ID" value="SUM55141.1"/>
    <property type="molecule type" value="Genomic_DNA"/>
</dbReference>
<comment type="similarity">
    <text evidence="6">Belongs to the alpha-ketoglutarate dehydrogenase family.</text>
</comment>
<dbReference type="Pfam" id="PF02779">
    <property type="entry name" value="Transket_pyr"/>
    <property type="match status" value="1"/>
</dbReference>
<evidence type="ECO:0000313" key="11">
    <source>
        <dbReference type="Proteomes" id="UP000254412"/>
    </source>
</evidence>
<dbReference type="Gene3D" id="3.40.50.970">
    <property type="match status" value="1"/>
</dbReference>
<proteinExistence type="inferred from homology"/>
<dbReference type="Gene3D" id="3.40.50.11610">
    <property type="entry name" value="Multifunctional 2-oxoglutarate metabolism enzyme, C-terminal domain"/>
    <property type="match status" value="1"/>
</dbReference>
<dbReference type="Pfam" id="PF16870">
    <property type="entry name" value="OxoGdeHyase_C"/>
    <property type="match status" value="1"/>
</dbReference>
<dbReference type="InterPro" id="IPR042179">
    <property type="entry name" value="KGD_C_sf"/>
</dbReference>
<accession>A0A2T4SE06</accession>
<dbReference type="InterPro" id="IPR031717">
    <property type="entry name" value="ODO-1/KGD_C"/>
</dbReference>
<dbReference type="AlphaFoldDB" id="A0A2T4SE06"/>
<dbReference type="GO" id="GO:0030976">
    <property type="term" value="F:thiamine pyrophosphate binding"/>
    <property type="evidence" value="ECO:0007669"/>
    <property type="project" value="UniProtKB-UniRule"/>
</dbReference>
<evidence type="ECO:0000256" key="5">
    <source>
        <dbReference type="ARBA" id="ARBA00051911"/>
    </source>
</evidence>
<comment type="subunit">
    <text evidence="6">Homodimer. Part of the 2-oxoglutarate dehydrogenase (OGDH) complex composed of E1 (2-oxoglutarate dehydrogenase), E2 (dihydrolipoamide succinyltransferase) and E3 (dihydrolipoamide dehydrogenase); the complex contains multiple copies of the three enzymatic components (E1, E2 and E3).</text>
</comment>
<dbReference type="GO" id="GO:0006099">
    <property type="term" value="P:tricarboxylic acid cycle"/>
    <property type="evidence" value="ECO:0007669"/>
    <property type="project" value="TreeGrafter"/>
</dbReference>
<evidence type="ECO:0000256" key="1">
    <source>
        <dbReference type="ARBA" id="ARBA00001964"/>
    </source>
</evidence>
<dbReference type="EMBL" id="PZHR01000003">
    <property type="protein sequence ID" value="PTK60731.1"/>
    <property type="molecule type" value="Genomic_DNA"/>
</dbReference>
<sequence>MSNESQVSQAPVNFGANLGYILDLYDMYLNDPASVPEDLQVLFSTIKNGEANIATNTAEGQHNVTKADSTIKRVMRLIDNIRQYGHLLADIYPVNKPVRENVPKLNIEDFNLDQETLESISAGIVSEHFKDIYDNAYEAIVRMEKRYKGPIAFEYTHINNNRERVWLKRRIETPYKATLNDNQKIELFKNLAHVEGFEKYLHKNFVGAKRFSIEGVDTLVPMLQQTLRLASDEGIQNIQIGMAHRGRLNVLTHVLEKPYEMMISEFMHTDPMKFLPEDGSLELTAGWSGDVKYHLGGVKTTNSYGSEQRISLANNPSHLEIVAPVVLGKTRATQDDTNKPGAIQTDFYKSMPILIHGDAAYPGQGINFEAMNLENLDGYSTGGTLHIITNNRIGFTTEPEDGRSTTYSSDVAKGYDVPIMHVNADNVEATIEAIEIAMAFRKEFHKDVVIDLVGYRRYGHNEMDEPSITNPLPYHNIRKHDPVDILYGNQLVEDDIISEDQMNNIFDEVQKELRAAHDKIDKNDKMDNPDMQKPDSLAEPLESVGIDISYEQLKEINDAMLSYPSNFNVFKKLNKVLEKRREPFENEDGLVDWAQAEQLAFATITQQGTPIRLTGQDSERGTFSHRHAVLHDPESGEEFIPLHHVPGQKATFEVRNSPLSEAAVVGFEYGYNVQNKDCMTIWEAQYGDFSNMAQMIFDNFLFSARAKWGERSGLTLFLPHSFEGQGPEHSSARLERFLQLAGENNSTVVNLSSSSNYFHLLRAQAASLGTQSMRPLVVMSPKSLLRNKTVADPINKFISGQFEPILPEDHNKEAVKKVILASGKMFIDLKEYLEKNPNESILLVAVERLYPFPAEEIEALLSTLPNLENVAWVQEEPKNQGAWSFVYPYLKELTTDKYDLSYHGRIQRSAPAEGDGEIHKLVQNMIIEQSTKFN</sequence>
<evidence type="ECO:0000313" key="8">
    <source>
        <dbReference type="EMBL" id="PTK60731.1"/>
    </source>
</evidence>
<name>A0A2T4SE06_9STAP</name>
<dbReference type="InterPro" id="IPR011603">
    <property type="entry name" value="2oxoglutarate_DH_E1"/>
</dbReference>
<dbReference type="NCBIfam" id="TIGR00239">
    <property type="entry name" value="2oxo_dh_E1"/>
    <property type="match status" value="1"/>
</dbReference>
<evidence type="ECO:0000313" key="9">
    <source>
        <dbReference type="EMBL" id="SUM55141.1"/>
    </source>
</evidence>
<dbReference type="InterPro" id="IPR029061">
    <property type="entry name" value="THDP-binding"/>
</dbReference>
<comment type="function">
    <text evidence="6">E1 component of the 2-oxoglutarate dehydrogenase (OGDH) complex which catalyzes the decarboxylation of 2-oxoglutarate, the first step in the conversion of 2-oxoglutarate to succinyl-CoA and CO(2).</text>
</comment>
<dbReference type="OrthoDB" id="9759785at2"/>
<dbReference type="EC" id="1.2.4.2" evidence="6"/>
<evidence type="ECO:0000313" key="10">
    <source>
        <dbReference type="Proteomes" id="UP000240400"/>
    </source>
</evidence>
<dbReference type="Pfam" id="PF00676">
    <property type="entry name" value="E1_dh"/>
    <property type="match status" value="1"/>
</dbReference>
<dbReference type="PIRSF" id="PIRSF000157">
    <property type="entry name" value="Oxoglu_dh_E1"/>
    <property type="match status" value="1"/>
</dbReference>
<comment type="catalytic activity">
    <reaction evidence="5 6">
        <text>N(6)-[(R)-lipoyl]-L-lysyl-[protein] + 2-oxoglutarate + H(+) = N(6)-[(R)-S(8)-succinyldihydrolipoyl]-L-lysyl-[protein] + CO2</text>
        <dbReference type="Rhea" id="RHEA:12188"/>
        <dbReference type="Rhea" id="RHEA-COMP:10474"/>
        <dbReference type="Rhea" id="RHEA-COMP:20092"/>
        <dbReference type="ChEBI" id="CHEBI:15378"/>
        <dbReference type="ChEBI" id="CHEBI:16526"/>
        <dbReference type="ChEBI" id="CHEBI:16810"/>
        <dbReference type="ChEBI" id="CHEBI:83099"/>
        <dbReference type="ChEBI" id="CHEBI:83120"/>
        <dbReference type="EC" id="1.2.4.2"/>
    </reaction>
</comment>
<reference evidence="8" key="2">
    <citation type="submission" date="2018-03" db="EMBL/GenBank/DDBJ databases">
        <authorList>
            <person name="Keele B.F."/>
        </authorList>
    </citation>
    <scope>NUCLEOTIDE SEQUENCE</scope>
    <source>
        <strain evidence="8">SNUC 4337</strain>
    </source>
</reference>
<dbReference type="CDD" id="cd02016">
    <property type="entry name" value="TPP_E1_OGDC_like"/>
    <property type="match status" value="1"/>
</dbReference>
<evidence type="ECO:0000259" key="7">
    <source>
        <dbReference type="SMART" id="SM00861"/>
    </source>
</evidence>
<organism evidence="8 10">
    <name type="scientific">Staphylococcus nepalensis</name>
    <dbReference type="NCBI Taxonomy" id="214473"/>
    <lineage>
        <taxon>Bacteria</taxon>
        <taxon>Bacillati</taxon>
        <taxon>Bacillota</taxon>
        <taxon>Bacilli</taxon>
        <taxon>Bacillales</taxon>
        <taxon>Staphylococcaceae</taxon>
        <taxon>Staphylococcus</taxon>
    </lineage>
</organism>
<dbReference type="Gene3D" id="3.40.50.12470">
    <property type="match status" value="1"/>
</dbReference>
<keyword evidence="3 6" id="KW-0786">Thiamine pyrophosphate</keyword>
<protein>
    <recommendedName>
        <fullName evidence="6">2-oxoglutarate dehydrogenase E1 component</fullName>
        <ecNumber evidence="6">1.2.4.2</ecNumber>
    </recommendedName>
    <alternativeName>
        <fullName evidence="6">Alpha-ketoglutarate dehydrogenase</fullName>
    </alternativeName>
</protein>
<dbReference type="HAMAP" id="MF_01169">
    <property type="entry name" value="SucA_OdhA"/>
    <property type="match status" value="1"/>
</dbReference>
<dbReference type="InterPro" id="IPR005475">
    <property type="entry name" value="Transketolase-like_Pyr-bd"/>
</dbReference>
<reference evidence="9 11" key="3">
    <citation type="submission" date="2018-06" db="EMBL/GenBank/DDBJ databases">
        <authorList>
            <consortium name="Pathogen Informatics"/>
            <person name="Doyle S."/>
        </authorList>
    </citation>
    <scope>NUCLEOTIDE SEQUENCE [LARGE SCALE GENOMIC DNA]</scope>
    <source>
        <strain evidence="9 11">NCTC13834</strain>
    </source>
</reference>
<dbReference type="Gene3D" id="1.10.287.1150">
    <property type="entry name" value="TPP helical domain"/>
    <property type="match status" value="1"/>
</dbReference>
<comment type="cofactor">
    <cofactor evidence="1 6">
        <name>thiamine diphosphate</name>
        <dbReference type="ChEBI" id="CHEBI:58937"/>
    </cofactor>
</comment>
<evidence type="ECO:0000256" key="4">
    <source>
        <dbReference type="ARBA" id="ARBA00023152"/>
    </source>
</evidence>
<dbReference type="GO" id="GO:0005829">
    <property type="term" value="C:cytosol"/>
    <property type="evidence" value="ECO:0007669"/>
    <property type="project" value="TreeGrafter"/>
</dbReference>
<dbReference type="SMART" id="SM00861">
    <property type="entry name" value="Transket_pyr"/>
    <property type="match status" value="1"/>
</dbReference>
<dbReference type="FunFam" id="3.40.50.970:FF:000036">
    <property type="entry name" value="2-oxoglutarate dehydrogenase E1 component"/>
    <property type="match status" value="1"/>
</dbReference>
<dbReference type="RefSeq" id="WP_103373649.1">
    <property type="nucleotide sequence ID" value="NZ_BMCF01000002.1"/>
</dbReference>
<feature type="domain" description="Transketolase-like pyrimidine-binding" evidence="7">
    <location>
        <begin position="591"/>
        <end position="787"/>
    </location>
</feature>
<dbReference type="GO" id="GO:0004591">
    <property type="term" value="F:oxoglutarate dehydrogenase (succinyl-transferring) activity"/>
    <property type="evidence" value="ECO:0007669"/>
    <property type="project" value="UniProtKB-UniRule"/>
</dbReference>
<dbReference type="GO" id="GO:0006096">
    <property type="term" value="P:glycolytic process"/>
    <property type="evidence" value="ECO:0007669"/>
    <property type="project" value="UniProtKB-UniRule"/>
</dbReference>
<keyword evidence="2 6" id="KW-0560">Oxidoreductase</keyword>
<dbReference type="GO" id="GO:0045252">
    <property type="term" value="C:oxoglutarate dehydrogenase complex"/>
    <property type="evidence" value="ECO:0007669"/>
    <property type="project" value="TreeGrafter"/>
</dbReference>
<evidence type="ECO:0000256" key="6">
    <source>
        <dbReference type="HAMAP-Rule" id="MF_01169"/>
    </source>
</evidence>
<evidence type="ECO:0000256" key="2">
    <source>
        <dbReference type="ARBA" id="ARBA00023002"/>
    </source>
</evidence>
<dbReference type="PANTHER" id="PTHR23152">
    <property type="entry name" value="2-OXOGLUTARATE DEHYDROGENASE"/>
    <property type="match status" value="1"/>
</dbReference>
<dbReference type="InterPro" id="IPR001017">
    <property type="entry name" value="DH_E1"/>
</dbReference>
<gene>
    <name evidence="9" type="primary">sucA</name>
    <name evidence="6" type="synonym">odhA</name>
    <name evidence="8" type="ORF">BUZ61_01230</name>
    <name evidence="9" type="ORF">NCTC13834_01500</name>
</gene>
<dbReference type="NCBIfam" id="NF008907">
    <property type="entry name" value="PRK12270.1"/>
    <property type="match status" value="1"/>
</dbReference>
<dbReference type="Pfam" id="PF16078">
    <property type="entry name" value="2-oxogl_dehyd_N"/>
    <property type="match status" value="1"/>
</dbReference>
<reference evidence="8 10" key="1">
    <citation type="journal article" date="2016" name="Front. Microbiol.">
        <title>Comprehensive Phylogenetic Analysis of Bovine Non-aureus Staphylococci Species Based on Whole-Genome Sequencing.</title>
        <authorList>
            <person name="Naushad S."/>
            <person name="Barkema H.W."/>
            <person name="Luby C."/>
            <person name="Condas L.A."/>
            <person name="Nobrega D.B."/>
            <person name="Carson D.A."/>
            <person name="De Buck J."/>
        </authorList>
    </citation>
    <scope>NUCLEOTIDE SEQUENCE [LARGE SCALE GENOMIC DNA]</scope>
    <source>
        <strain evidence="8 10">SNUC 4337</strain>
    </source>
</reference>
<dbReference type="SUPFAM" id="SSF52518">
    <property type="entry name" value="Thiamin diphosphate-binding fold (THDP-binding)"/>
    <property type="match status" value="2"/>
</dbReference>
<dbReference type="Proteomes" id="UP000254412">
    <property type="component" value="Unassembled WGS sequence"/>
</dbReference>
<dbReference type="InterPro" id="IPR032106">
    <property type="entry name" value="2-oxogl_dehyd_N"/>
</dbReference>
<dbReference type="NCBIfam" id="NF006914">
    <property type="entry name" value="PRK09404.1"/>
    <property type="match status" value="1"/>
</dbReference>
<evidence type="ECO:0000256" key="3">
    <source>
        <dbReference type="ARBA" id="ARBA00023052"/>
    </source>
</evidence>
<keyword evidence="4 6" id="KW-0324">Glycolysis</keyword>